<keyword evidence="3" id="KW-1185">Reference proteome</keyword>
<evidence type="ECO:0000313" key="2">
    <source>
        <dbReference type="EMBL" id="AXY78160.1"/>
    </source>
</evidence>
<dbReference type="SUPFAM" id="SSF143422">
    <property type="entry name" value="Transposase IS200-like"/>
    <property type="match status" value="1"/>
</dbReference>
<dbReference type="OrthoDB" id="9797997at2"/>
<dbReference type="PANTHER" id="PTHR33360">
    <property type="entry name" value="TRANSPOSASE FOR INSERTION SEQUENCE ELEMENT IS200"/>
    <property type="match status" value="1"/>
</dbReference>
<dbReference type="EMBL" id="CP032157">
    <property type="protein sequence ID" value="AXY78160.1"/>
    <property type="molecule type" value="Genomic_DNA"/>
</dbReference>
<name>A0A3B7MYI8_9BACT</name>
<feature type="domain" description="Transposase IS200-like" evidence="1">
    <location>
        <begin position="8"/>
        <end position="121"/>
    </location>
</feature>
<dbReference type="Gene3D" id="3.30.70.1290">
    <property type="entry name" value="Transposase IS200-like"/>
    <property type="match status" value="1"/>
</dbReference>
<dbReference type="SMART" id="SM01321">
    <property type="entry name" value="Y1_Tnp"/>
    <property type="match status" value="1"/>
</dbReference>
<evidence type="ECO:0000259" key="1">
    <source>
        <dbReference type="SMART" id="SM01321"/>
    </source>
</evidence>
<dbReference type="GO" id="GO:0003677">
    <property type="term" value="F:DNA binding"/>
    <property type="evidence" value="ECO:0007669"/>
    <property type="project" value="InterPro"/>
</dbReference>
<dbReference type="GO" id="GO:0004803">
    <property type="term" value="F:transposase activity"/>
    <property type="evidence" value="ECO:0007669"/>
    <property type="project" value="InterPro"/>
</dbReference>
<dbReference type="Proteomes" id="UP000263900">
    <property type="component" value="Chromosome"/>
</dbReference>
<dbReference type="PANTHER" id="PTHR33360:SF2">
    <property type="entry name" value="TRANSPOSASE FOR INSERTION SEQUENCE ELEMENT IS200"/>
    <property type="match status" value="1"/>
</dbReference>
<dbReference type="InterPro" id="IPR002686">
    <property type="entry name" value="Transposase_17"/>
</dbReference>
<protein>
    <submittedName>
        <fullName evidence="2">IS200/IS605 family transposase</fullName>
    </submittedName>
</protein>
<evidence type="ECO:0000313" key="3">
    <source>
        <dbReference type="Proteomes" id="UP000263900"/>
    </source>
</evidence>
<dbReference type="NCBIfam" id="NF033573">
    <property type="entry name" value="transpos_IS200"/>
    <property type="match status" value="1"/>
</dbReference>
<gene>
    <name evidence="2" type="primary">tnpA</name>
    <name evidence="2" type="ORF">D3H65_31020</name>
</gene>
<organism evidence="2 3">
    <name type="scientific">Paraflavitalea soli</name>
    <dbReference type="NCBI Taxonomy" id="2315862"/>
    <lineage>
        <taxon>Bacteria</taxon>
        <taxon>Pseudomonadati</taxon>
        <taxon>Bacteroidota</taxon>
        <taxon>Chitinophagia</taxon>
        <taxon>Chitinophagales</taxon>
        <taxon>Chitinophagaceae</taxon>
        <taxon>Paraflavitalea</taxon>
    </lineage>
</organism>
<proteinExistence type="predicted"/>
<dbReference type="Pfam" id="PF01797">
    <property type="entry name" value="Y1_Tnp"/>
    <property type="match status" value="1"/>
</dbReference>
<dbReference type="RefSeq" id="WP_119054033.1">
    <property type="nucleotide sequence ID" value="NZ_CP032157.1"/>
</dbReference>
<sequence>MINNQNKVYLFVHIIWSVQNREPLLTKPIRTILFSHMQKRAGEKGINVLAVNGVEDHVHALIQLHPAQNLSQVVKSIRTDASDWINETKLVANPFQWEEAYAALSVNPSTIKQVEEFLGRQEEYHKTKTLESELEVFDKIQL</sequence>
<dbReference type="GO" id="GO:0006313">
    <property type="term" value="P:DNA transposition"/>
    <property type="evidence" value="ECO:0007669"/>
    <property type="project" value="InterPro"/>
</dbReference>
<accession>A0A3B7MYI8</accession>
<dbReference type="KEGG" id="pseg:D3H65_31020"/>
<dbReference type="InterPro" id="IPR036515">
    <property type="entry name" value="Transposase_17_sf"/>
</dbReference>
<dbReference type="AlphaFoldDB" id="A0A3B7MYI8"/>
<reference evidence="2 3" key="1">
    <citation type="submission" date="2018-09" db="EMBL/GenBank/DDBJ databases">
        <title>Genome sequencing of strain 6GH32-13.</title>
        <authorList>
            <person name="Weon H.-Y."/>
            <person name="Heo J."/>
            <person name="Kwon S.-W."/>
        </authorList>
    </citation>
    <scope>NUCLEOTIDE SEQUENCE [LARGE SCALE GENOMIC DNA]</scope>
    <source>
        <strain evidence="2 3">5GH32-13</strain>
    </source>
</reference>